<dbReference type="InterPro" id="IPR000073">
    <property type="entry name" value="AB_hydrolase_1"/>
</dbReference>
<dbReference type="GO" id="GO:0016787">
    <property type="term" value="F:hydrolase activity"/>
    <property type="evidence" value="ECO:0007669"/>
    <property type="project" value="UniProtKB-KW"/>
</dbReference>
<sequence>MASNAHSRKGQGPVVLFLHGFPELWYSWRHQIHALVSLGYHAVAPDLRGFGDTEAPTSITSYTCDHIVNDLVVLIDSLPERVKAFVCLSVPFTPRSPQMKPMDRMRGFFGDDYYICRFQAPGDIEAEIAEIGTANVLKTIFSIRKPGPPCFPKGNAFGIRTNASISLPSWLSKEELTYYKLGGHRKMDRSASEGTCEVHSGDLDMVYTTLGTKEYIHNGGFKKDVPFSEEAVVMEGVCHFINQEKAEEIGSHIYDFIKKFK</sequence>
<proteinExistence type="inferred from homology"/>
<feature type="domain" description="AB hydrolase-1" evidence="3">
    <location>
        <begin position="13"/>
        <end position="79"/>
    </location>
</feature>
<dbReference type="InterPro" id="IPR000639">
    <property type="entry name" value="Epox_hydrolase-like"/>
</dbReference>
<dbReference type="Pfam" id="PF00561">
    <property type="entry name" value="Abhydrolase_1"/>
    <property type="match status" value="1"/>
</dbReference>
<evidence type="ECO:0000259" key="3">
    <source>
        <dbReference type="Pfam" id="PF00561"/>
    </source>
</evidence>
<evidence type="ECO:0000256" key="1">
    <source>
        <dbReference type="ARBA" id="ARBA00022801"/>
    </source>
</evidence>
<evidence type="ECO:0000313" key="4">
    <source>
        <dbReference type="EMBL" id="KAK4595679.1"/>
    </source>
</evidence>
<accession>A0AAN7FU67</accession>
<keyword evidence="5" id="KW-1185">Reference proteome</keyword>
<gene>
    <name evidence="4" type="ORF">RGQ29_013958</name>
</gene>
<dbReference type="AlphaFoldDB" id="A0AAN7FU67"/>
<dbReference type="PANTHER" id="PTHR43329">
    <property type="entry name" value="EPOXIDE HYDROLASE"/>
    <property type="match status" value="1"/>
</dbReference>
<dbReference type="SUPFAM" id="SSF53474">
    <property type="entry name" value="alpha/beta-Hydrolases"/>
    <property type="match status" value="1"/>
</dbReference>
<comment type="caution">
    <text evidence="4">The sequence shown here is derived from an EMBL/GenBank/DDBJ whole genome shotgun (WGS) entry which is preliminary data.</text>
</comment>
<reference evidence="4 5" key="1">
    <citation type="journal article" date="2023" name="G3 (Bethesda)">
        <title>A haplotype-resolved chromosome-scale genome for Quercus rubra L. provides insights into the genetics of adaptive traits for red oak species.</title>
        <authorList>
            <person name="Kapoor B."/>
            <person name="Jenkins J."/>
            <person name="Schmutz J."/>
            <person name="Zhebentyayeva T."/>
            <person name="Kuelheim C."/>
            <person name="Coggeshall M."/>
            <person name="Heim C."/>
            <person name="Lasky J.R."/>
            <person name="Leites L."/>
            <person name="Islam-Faridi N."/>
            <person name="Romero-Severson J."/>
            <person name="DeLeo V.L."/>
            <person name="Lucas S.M."/>
            <person name="Lazic D."/>
            <person name="Gailing O."/>
            <person name="Carlson J."/>
            <person name="Staton M."/>
        </authorList>
    </citation>
    <scope>NUCLEOTIDE SEQUENCE [LARGE SCALE GENOMIC DNA]</scope>
    <source>
        <strain evidence="4">Pseudo-F2</strain>
    </source>
</reference>
<dbReference type="EMBL" id="JAXUIC010000003">
    <property type="protein sequence ID" value="KAK4595679.1"/>
    <property type="molecule type" value="Genomic_DNA"/>
</dbReference>
<comment type="similarity">
    <text evidence="2">Belongs to the AB hydrolase superfamily. Epoxide hydrolase family.</text>
</comment>
<evidence type="ECO:0000313" key="5">
    <source>
        <dbReference type="Proteomes" id="UP001324115"/>
    </source>
</evidence>
<protein>
    <recommendedName>
        <fullName evidence="3">AB hydrolase-1 domain-containing protein</fullName>
    </recommendedName>
</protein>
<dbReference type="InterPro" id="IPR029058">
    <property type="entry name" value="AB_hydrolase_fold"/>
</dbReference>
<dbReference type="PRINTS" id="PR00412">
    <property type="entry name" value="EPOXHYDRLASE"/>
</dbReference>
<name>A0AAN7FU67_QUERU</name>
<dbReference type="Proteomes" id="UP001324115">
    <property type="component" value="Unassembled WGS sequence"/>
</dbReference>
<keyword evidence="1" id="KW-0378">Hydrolase</keyword>
<dbReference type="Gene3D" id="3.40.50.1820">
    <property type="entry name" value="alpha/beta hydrolase"/>
    <property type="match status" value="2"/>
</dbReference>
<evidence type="ECO:0000256" key="2">
    <source>
        <dbReference type="ARBA" id="ARBA00038334"/>
    </source>
</evidence>
<organism evidence="4 5">
    <name type="scientific">Quercus rubra</name>
    <name type="common">Northern red oak</name>
    <name type="synonym">Quercus borealis</name>
    <dbReference type="NCBI Taxonomy" id="3512"/>
    <lineage>
        <taxon>Eukaryota</taxon>
        <taxon>Viridiplantae</taxon>
        <taxon>Streptophyta</taxon>
        <taxon>Embryophyta</taxon>
        <taxon>Tracheophyta</taxon>
        <taxon>Spermatophyta</taxon>
        <taxon>Magnoliopsida</taxon>
        <taxon>eudicotyledons</taxon>
        <taxon>Gunneridae</taxon>
        <taxon>Pentapetalae</taxon>
        <taxon>rosids</taxon>
        <taxon>fabids</taxon>
        <taxon>Fagales</taxon>
        <taxon>Fagaceae</taxon>
        <taxon>Quercus</taxon>
    </lineage>
</organism>